<feature type="compositionally biased region" description="Polar residues" evidence="1">
    <location>
        <begin position="17"/>
        <end position="29"/>
    </location>
</feature>
<dbReference type="Proteomes" id="UP001232245">
    <property type="component" value="Unassembled WGS sequence"/>
</dbReference>
<proteinExistence type="predicted"/>
<comment type="caution">
    <text evidence="2">The sequence shown here is derived from an EMBL/GenBank/DDBJ whole genome shotgun (WGS) entry which is preliminary data.</text>
</comment>
<feature type="compositionally biased region" description="Basic residues" evidence="1">
    <location>
        <begin position="1"/>
        <end position="16"/>
    </location>
</feature>
<evidence type="ECO:0000313" key="3">
    <source>
        <dbReference type="Proteomes" id="UP001232245"/>
    </source>
</evidence>
<name>A0ABT9Z6C3_9BACI</name>
<evidence type="ECO:0008006" key="4">
    <source>
        <dbReference type="Google" id="ProtNLM"/>
    </source>
</evidence>
<gene>
    <name evidence="2" type="ORF">J2S02_003180</name>
</gene>
<feature type="region of interest" description="Disordered" evidence="1">
    <location>
        <begin position="1"/>
        <end position="29"/>
    </location>
</feature>
<reference evidence="2 3" key="1">
    <citation type="submission" date="2023-07" db="EMBL/GenBank/DDBJ databases">
        <title>Genomic Encyclopedia of Type Strains, Phase IV (KMG-IV): sequencing the most valuable type-strain genomes for metagenomic binning, comparative biology and taxonomic classification.</title>
        <authorList>
            <person name="Goeker M."/>
        </authorList>
    </citation>
    <scope>NUCLEOTIDE SEQUENCE [LARGE SCALE GENOMIC DNA]</scope>
    <source>
        <strain evidence="2 3">DSM 17723</strain>
    </source>
</reference>
<organism evidence="2 3">
    <name type="scientific">Metabacillus niabensis</name>
    <dbReference type="NCBI Taxonomy" id="324854"/>
    <lineage>
        <taxon>Bacteria</taxon>
        <taxon>Bacillati</taxon>
        <taxon>Bacillota</taxon>
        <taxon>Bacilli</taxon>
        <taxon>Bacillales</taxon>
        <taxon>Bacillaceae</taxon>
        <taxon>Metabacillus</taxon>
    </lineage>
</organism>
<keyword evidence="3" id="KW-1185">Reference proteome</keyword>
<dbReference type="EMBL" id="JAUSTZ010000006">
    <property type="protein sequence ID" value="MDQ0226835.1"/>
    <property type="molecule type" value="Genomic_DNA"/>
</dbReference>
<evidence type="ECO:0000256" key="1">
    <source>
        <dbReference type="SAM" id="MobiDB-lite"/>
    </source>
</evidence>
<sequence>MAKHKKQKNSKHRPKQKTSGSANGRNGYH</sequence>
<protein>
    <recommendedName>
        <fullName evidence="4">Acid-soluble spore protein P</fullName>
    </recommendedName>
</protein>
<evidence type="ECO:0000313" key="2">
    <source>
        <dbReference type="EMBL" id="MDQ0226835.1"/>
    </source>
</evidence>
<accession>A0ABT9Z6C3</accession>